<evidence type="ECO:0000313" key="3">
    <source>
        <dbReference type="EMBL" id="SOC47380.1"/>
    </source>
</evidence>
<feature type="compositionally biased region" description="Low complexity" evidence="1">
    <location>
        <begin position="128"/>
        <end position="151"/>
    </location>
</feature>
<dbReference type="EMBL" id="OBQI01000001">
    <property type="protein sequence ID" value="SOC47380.1"/>
    <property type="molecule type" value="Genomic_DNA"/>
</dbReference>
<reference evidence="4" key="1">
    <citation type="submission" date="2017-08" db="EMBL/GenBank/DDBJ databases">
        <authorList>
            <person name="Varghese N."/>
            <person name="Submissions S."/>
        </authorList>
    </citation>
    <scope>NUCLEOTIDE SEQUENCE [LARGE SCALE GENOMIC DNA]</scope>
    <source>
        <strain evidence="4">DSM 4725</strain>
    </source>
</reference>
<sequence length="442" mass="45246">MGRHAGSGSDGTSSSVIGGRRRTDAPDALWRGVPDAGLSDHPTAPGRDRARLDAAPSRRPTAAAVANRAGDANRAGEPAAPISRSRLPLPPVPAAGRPVPAAPPIPAGPLAESLRAAEAAAARRKALQAEIASESPSAGPSSTEPSSSAPSGIRTDAPAPRLPRQTAGGSDSRYGDWTKPSRSGDLPSEEEMRAALAPSTTLIPERSGTRNDEDRSDIGDFGDEIPAPRDERSFSRAPVGGRAALRAERQAAEEARRKAAKDSGVALLDEEPRRSPRRVAKGLVAMAVVALGVLGVYQFTSPQTDEAGAVQPTAPVAAAPVAPLPPLPELAIDAPAEPVAATPVRVPYVVLNATSTNGLAAKISGAVEAGGWEAAGVGAYEGDDVPASTVYYTEGDATQLEAANQLVAEFPQLAGPAPRFFELPAEITTPSLVIVATGDWTP</sequence>
<dbReference type="AlphaFoldDB" id="A0A285UZY7"/>
<dbReference type="Pfam" id="PF13399">
    <property type="entry name" value="LytR_C"/>
    <property type="match status" value="1"/>
</dbReference>
<evidence type="ECO:0000313" key="4">
    <source>
        <dbReference type="Proteomes" id="UP000219435"/>
    </source>
</evidence>
<organism evidence="3 4">
    <name type="scientific">Blastococcus aggregatus</name>
    <dbReference type="NCBI Taxonomy" id="38502"/>
    <lineage>
        <taxon>Bacteria</taxon>
        <taxon>Bacillati</taxon>
        <taxon>Actinomycetota</taxon>
        <taxon>Actinomycetes</taxon>
        <taxon>Geodermatophilales</taxon>
        <taxon>Geodermatophilaceae</taxon>
        <taxon>Blastococcus</taxon>
    </lineage>
</organism>
<feature type="compositionally biased region" description="Basic and acidic residues" evidence="1">
    <location>
        <begin position="207"/>
        <end position="218"/>
    </location>
</feature>
<gene>
    <name evidence="3" type="ORF">SAMN05660748_0785</name>
</gene>
<feature type="compositionally biased region" description="Low complexity" evidence="1">
    <location>
        <begin position="108"/>
        <end position="120"/>
    </location>
</feature>
<feature type="domain" description="LytR/CpsA/Psr regulator C-terminal" evidence="2">
    <location>
        <begin position="349"/>
        <end position="414"/>
    </location>
</feature>
<dbReference type="InterPro" id="IPR027381">
    <property type="entry name" value="LytR/CpsA/Psr_C"/>
</dbReference>
<dbReference type="Gene3D" id="3.30.70.2390">
    <property type="match status" value="1"/>
</dbReference>
<evidence type="ECO:0000256" key="1">
    <source>
        <dbReference type="SAM" id="MobiDB-lite"/>
    </source>
</evidence>
<name>A0A285UZY7_9ACTN</name>
<feature type="region of interest" description="Disordered" evidence="1">
    <location>
        <begin position="1"/>
        <end position="269"/>
    </location>
</feature>
<proteinExistence type="predicted"/>
<dbReference type="Proteomes" id="UP000219435">
    <property type="component" value="Unassembled WGS sequence"/>
</dbReference>
<evidence type="ECO:0000259" key="2">
    <source>
        <dbReference type="Pfam" id="PF13399"/>
    </source>
</evidence>
<dbReference type="OrthoDB" id="5198709at2"/>
<accession>A0A285UZY7</accession>
<protein>
    <submittedName>
        <fullName evidence="3">LytR cell envelope-related transcriptional attenuator</fullName>
    </submittedName>
</protein>
<dbReference type="RefSeq" id="WP_097193658.1">
    <property type="nucleotide sequence ID" value="NZ_OBQI01000001.1"/>
</dbReference>
<keyword evidence="4" id="KW-1185">Reference proteome</keyword>
<feature type="compositionally biased region" description="Basic and acidic residues" evidence="1">
    <location>
        <begin position="245"/>
        <end position="261"/>
    </location>
</feature>
<feature type="compositionally biased region" description="Low complexity" evidence="1">
    <location>
        <begin position="62"/>
        <end position="76"/>
    </location>
</feature>